<evidence type="ECO:0000256" key="9">
    <source>
        <dbReference type="ARBA" id="ARBA00031306"/>
    </source>
</evidence>
<accession>A0ABV1FNA3</accession>
<name>A0ABV1FNA3_9BACT</name>
<dbReference type="Pfam" id="PF02424">
    <property type="entry name" value="ApbE"/>
    <property type="match status" value="1"/>
</dbReference>
<evidence type="ECO:0000256" key="11">
    <source>
        <dbReference type="PIRNR" id="PIRNR006268"/>
    </source>
</evidence>
<keyword evidence="12" id="KW-1133">Transmembrane helix</keyword>
<gene>
    <name evidence="13" type="ORF">AAAT34_02315</name>
</gene>
<evidence type="ECO:0000313" key="14">
    <source>
        <dbReference type="Proteomes" id="UP001487296"/>
    </source>
</evidence>
<dbReference type="PIRSF" id="PIRSF006268">
    <property type="entry name" value="ApbE"/>
    <property type="match status" value="1"/>
</dbReference>
<keyword evidence="14" id="KW-1185">Reference proteome</keyword>
<keyword evidence="8 11" id="KW-0460">Magnesium</keyword>
<dbReference type="InterPro" id="IPR003374">
    <property type="entry name" value="ApbE-like_sf"/>
</dbReference>
<evidence type="ECO:0000256" key="8">
    <source>
        <dbReference type="ARBA" id="ARBA00022842"/>
    </source>
</evidence>
<dbReference type="Gene3D" id="3.10.520.10">
    <property type="entry name" value="ApbE-like domains"/>
    <property type="match status" value="1"/>
</dbReference>
<proteinExistence type="inferred from homology"/>
<feature type="transmembrane region" description="Helical" evidence="12">
    <location>
        <begin position="7"/>
        <end position="25"/>
    </location>
</feature>
<dbReference type="InterPro" id="IPR024932">
    <property type="entry name" value="ApbE"/>
</dbReference>
<evidence type="ECO:0000256" key="6">
    <source>
        <dbReference type="ARBA" id="ARBA00022723"/>
    </source>
</evidence>
<comment type="similarity">
    <text evidence="11">Belongs to the ApbE family.</text>
</comment>
<evidence type="ECO:0000256" key="5">
    <source>
        <dbReference type="ARBA" id="ARBA00022679"/>
    </source>
</evidence>
<protein>
    <recommendedName>
        <fullName evidence="3 11">FAD:protein FMN transferase</fullName>
        <ecNumber evidence="2 11">2.7.1.180</ecNumber>
    </recommendedName>
    <alternativeName>
        <fullName evidence="9 11">Flavin transferase</fullName>
    </alternativeName>
</protein>
<comment type="cofactor">
    <cofactor evidence="1">
        <name>Mg(2+)</name>
        <dbReference type="ChEBI" id="CHEBI:18420"/>
    </cofactor>
</comment>
<keyword evidence="6 11" id="KW-0479">Metal-binding</keyword>
<evidence type="ECO:0000256" key="2">
    <source>
        <dbReference type="ARBA" id="ARBA00011955"/>
    </source>
</evidence>
<evidence type="ECO:0000256" key="3">
    <source>
        <dbReference type="ARBA" id="ARBA00016337"/>
    </source>
</evidence>
<evidence type="ECO:0000256" key="1">
    <source>
        <dbReference type="ARBA" id="ARBA00001946"/>
    </source>
</evidence>
<keyword evidence="12" id="KW-0472">Membrane</keyword>
<organism evidence="13 14">
    <name type="scientific">Hallella faecis</name>
    <dbReference type="NCBI Taxonomy" id="2841596"/>
    <lineage>
        <taxon>Bacteria</taxon>
        <taxon>Pseudomonadati</taxon>
        <taxon>Bacteroidota</taxon>
        <taxon>Bacteroidia</taxon>
        <taxon>Bacteroidales</taxon>
        <taxon>Prevotellaceae</taxon>
        <taxon>Hallella</taxon>
    </lineage>
</organism>
<evidence type="ECO:0000256" key="4">
    <source>
        <dbReference type="ARBA" id="ARBA00022630"/>
    </source>
</evidence>
<dbReference type="GO" id="GO:0016740">
    <property type="term" value="F:transferase activity"/>
    <property type="evidence" value="ECO:0007669"/>
    <property type="project" value="UniProtKB-KW"/>
</dbReference>
<dbReference type="PANTHER" id="PTHR30040">
    <property type="entry name" value="THIAMINE BIOSYNTHESIS LIPOPROTEIN APBE"/>
    <property type="match status" value="1"/>
</dbReference>
<dbReference type="PANTHER" id="PTHR30040:SF2">
    <property type="entry name" value="FAD:PROTEIN FMN TRANSFERASE"/>
    <property type="match status" value="1"/>
</dbReference>
<reference evidence="13 14" key="1">
    <citation type="submission" date="2024-04" db="EMBL/GenBank/DDBJ databases">
        <title>Human intestinal bacterial collection.</title>
        <authorList>
            <person name="Pauvert C."/>
            <person name="Hitch T.C.A."/>
            <person name="Clavel T."/>
        </authorList>
    </citation>
    <scope>NUCLEOTIDE SEQUENCE [LARGE SCALE GENOMIC DNA]</scope>
    <source>
        <strain evidence="13 14">CLA-AA-H145</strain>
    </source>
</reference>
<dbReference type="RefSeq" id="WP_215758965.1">
    <property type="nucleotide sequence ID" value="NZ_JAHKBE010000004.1"/>
</dbReference>
<evidence type="ECO:0000313" key="13">
    <source>
        <dbReference type="EMBL" id="MEQ2485887.1"/>
    </source>
</evidence>
<keyword evidence="5 11" id="KW-0808">Transferase</keyword>
<keyword evidence="7 11" id="KW-0274">FAD</keyword>
<keyword evidence="4 11" id="KW-0285">Flavoprotein</keyword>
<keyword evidence="12" id="KW-0812">Transmembrane</keyword>
<comment type="catalytic activity">
    <reaction evidence="10 11">
        <text>L-threonyl-[protein] + FAD = FMN-L-threonyl-[protein] + AMP + H(+)</text>
        <dbReference type="Rhea" id="RHEA:36847"/>
        <dbReference type="Rhea" id="RHEA-COMP:11060"/>
        <dbReference type="Rhea" id="RHEA-COMP:11061"/>
        <dbReference type="ChEBI" id="CHEBI:15378"/>
        <dbReference type="ChEBI" id="CHEBI:30013"/>
        <dbReference type="ChEBI" id="CHEBI:57692"/>
        <dbReference type="ChEBI" id="CHEBI:74257"/>
        <dbReference type="ChEBI" id="CHEBI:456215"/>
        <dbReference type="EC" id="2.7.1.180"/>
    </reaction>
</comment>
<dbReference type="Proteomes" id="UP001487296">
    <property type="component" value="Unassembled WGS sequence"/>
</dbReference>
<comment type="caution">
    <text evidence="13">The sequence shown here is derived from an EMBL/GenBank/DDBJ whole genome shotgun (WGS) entry which is preliminary data.</text>
</comment>
<dbReference type="EC" id="2.7.1.180" evidence="2 11"/>
<sequence length="340" mass="38123">MVKKKKILWQVVFLLLLIVGTVLIIRQQRTMPYQHNEGFVFGTVYHITYQSKKDLQPAIVAEMQKVDDALSAFNKQSVISKVNRNEAVQLNDMFTDVFTLAQTISQETHGAFDITVAPLVNEWGFGFKQGVEPTRHVVDSLRALVGYEKVKLMKGRIVKADPRIMLDCSAIAKGYGVDVVARYLRSQGIQNFMVEIGGEVVTSGINEQRMPWKIGVTKPTDDSTQTNRELQTVLNVTDKAMATSGNYRNFYYKGGKKYAHTVDPKTGYPVQHNILSATVIANHCAEADAYATSFMVMGLDGAKKILEKHPELMAYLIYADEKGNNQVWFSPSMEGKILDN</sequence>
<evidence type="ECO:0000256" key="7">
    <source>
        <dbReference type="ARBA" id="ARBA00022827"/>
    </source>
</evidence>
<dbReference type="SUPFAM" id="SSF143631">
    <property type="entry name" value="ApbE-like"/>
    <property type="match status" value="1"/>
</dbReference>
<dbReference type="EMBL" id="JBBNFP010000005">
    <property type="protein sequence ID" value="MEQ2485887.1"/>
    <property type="molecule type" value="Genomic_DNA"/>
</dbReference>
<evidence type="ECO:0000256" key="10">
    <source>
        <dbReference type="ARBA" id="ARBA00048540"/>
    </source>
</evidence>
<evidence type="ECO:0000256" key="12">
    <source>
        <dbReference type="SAM" id="Phobius"/>
    </source>
</evidence>